<dbReference type="InterPro" id="IPR016213">
    <property type="entry name" value="Polyphenol_oxidase"/>
</dbReference>
<keyword evidence="2 7" id="KW-0479">Metal-binding</keyword>
<dbReference type="AlphaFoldDB" id="A0ABD1G0P1"/>
<keyword evidence="3" id="KW-0883">Thioether bond</keyword>
<sequence length="565" mass="63390">MASLQSSFTVLSSAPKLRSSRLPGRSHRSQISCSDGGIDRRNMLLGLGGMYGVGSSLGRRAEALPILPPDLSTCDPAGATTTRRVNGVEEVVKLDVNCCPPFTDKQGDYKLPAFTKLRRRQSAHRLSPANLAKYKQAMAKMRELDKTDPADPRGFTQQANIHCAYCNGPYDQVGYPGVDLQVHNSWIFFPFHRWYLYFYERILGELIGDPTFALPYWNWDNPRGMTMPPAFDDSSSPLYDEDRNQDHRPPAVVDLALNSGITDPVQLISNNLALMYKEMVSDVETAIDFMGTEYRAGDDPHAFASGGTSERGSHTGIHAWVGDPRNDLNEDMGNFYSAGRDPIFYCHHSNVDRMWTLWDKIPASYPKKIDDNDYKNSSFMFYDEKKNLVRVKVADCFDTKKMGYEYEYSDTPWINSRPTQKAVPVNLKELSKGLPTADKVFPLKPAKTVKFLVPKPAKGKADEALVLLNIVTDNTKLIKFDVFINDEDDKPGELDRAEYVGAFTQLPHRVKSKESVNNLRLNLREVYENINIADDDAVVITIVPRVNGDAVTIGGIKIIPRRSGK</sequence>
<evidence type="ECO:0000256" key="3">
    <source>
        <dbReference type="ARBA" id="ARBA00022784"/>
    </source>
</evidence>
<dbReference type="PANTHER" id="PTHR11474">
    <property type="entry name" value="TYROSINASE FAMILY MEMBER"/>
    <property type="match status" value="1"/>
</dbReference>
<keyword evidence="6 8" id="KW-1015">Disulfide bond</keyword>
<feature type="binding site" evidence="7">
    <location>
        <position position="183"/>
    </location>
    <ligand>
        <name>Cu cation</name>
        <dbReference type="ChEBI" id="CHEBI:23378"/>
        <label>A</label>
    </ligand>
</feature>
<feature type="cross-link" description="2'-(S-cysteinyl)-histidine (Cys-His)" evidence="9">
    <location>
        <begin position="166"/>
        <end position="183"/>
    </location>
</feature>
<evidence type="ECO:0000256" key="10">
    <source>
        <dbReference type="SAM" id="MobiDB-lite"/>
    </source>
</evidence>
<evidence type="ECO:0000313" key="13">
    <source>
        <dbReference type="EMBL" id="KAL1537627.1"/>
    </source>
</evidence>
<feature type="binding site" evidence="7">
    <location>
        <position position="314"/>
    </location>
    <ligand>
        <name>Cu cation</name>
        <dbReference type="ChEBI" id="CHEBI:23378"/>
        <label>B</label>
    </ligand>
</feature>
<feature type="binding site" evidence="7">
    <location>
        <position position="162"/>
    </location>
    <ligand>
        <name>Cu cation</name>
        <dbReference type="ChEBI" id="CHEBI:23378"/>
        <label>A</label>
    </ligand>
</feature>
<dbReference type="InterPro" id="IPR008922">
    <property type="entry name" value="Di-copper_centre_dom_sf"/>
</dbReference>
<dbReference type="Pfam" id="PF12143">
    <property type="entry name" value="PPO1_KFDV"/>
    <property type="match status" value="1"/>
</dbReference>
<evidence type="ECO:0000256" key="9">
    <source>
        <dbReference type="PIRSR" id="PIRSR000290-3"/>
    </source>
</evidence>
<keyword evidence="4 13" id="KW-0560">Oxidoreductase</keyword>
<gene>
    <name evidence="13" type="ORF">AAHA92_30117</name>
</gene>
<feature type="disulfide bond" evidence="8">
    <location>
        <begin position="98"/>
        <end position="163"/>
    </location>
</feature>
<dbReference type="PRINTS" id="PR00092">
    <property type="entry name" value="TYROSINASE"/>
</dbReference>
<feature type="binding site" evidence="7">
    <location>
        <position position="318"/>
    </location>
    <ligand>
        <name>Cu cation</name>
        <dbReference type="ChEBI" id="CHEBI:23378"/>
        <label>B</label>
    </ligand>
</feature>
<comment type="caution">
    <text evidence="13">The sequence shown here is derived from an EMBL/GenBank/DDBJ whole genome shotgun (WGS) entry which is preliminary data.</text>
</comment>
<dbReference type="Pfam" id="PF00264">
    <property type="entry name" value="Tyrosinase"/>
    <property type="match status" value="1"/>
</dbReference>
<dbReference type="Pfam" id="PF12142">
    <property type="entry name" value="PPO1_DWL"/>
    <property type="match status" value="1"/>
</dbReference>
<evidence type="ECO:0000256" key="4">
    <source>
        <dbReference type="ARBA" id="ARBA00023002"/>
    </source>
</evidence>
<evidence type="ECO:0000256" key="6">
    <source>
        <dbReference type="ARBA" id="ARBA00023157"/>
    </source>
</evidence>
<evidence type="ECO:0000259" key="11">
    <source>
        <dbReference type="PROSITE" id="PS00497"/>
    </source>
</evidence>
<dbReference type="PIRSF" id="PIRSF000290">
    <property type="entry name" value="PPO_plant"/>
    <property type="match status" value="1"/>
</dbReference>
<keyword evidence="5 7" id="KW-0186">Copper</keyword>
<dbReference type="InterPro" id="IPR050316">
    <property type="entry name" value="Tyrosinase/Hemocyanin"/>
</dbReference>
<dbReference type="Proteomes" id="UP001567538">
    <property type="component" value="Unassembled WGS sequence"/>
</dbReference>
<feature type="binding site" evidence="7">
    <location>
        <position position="348"/>
    </location>
    <ligand>
        <name>Cu cation</name>
        <dbReference type="ChEBI" id="CHEBI:23378"/>
        <label>B</label>
    </ligand>
</feature>
<dbReference type="SUPFAM" id="SSF48056">
    <property type="entry name" value="Di-copper centre-containing domain"/>
    <property type="match status" value="1"/>
</dbReference>
<dbReference type="EC" id="1.10.3.1" evidence="13"/>
<evidence type="ECO:0000313" key="14">
    <source>
        <dbReference type="Proteomes" id="UP001567538"/>
    </source>
</evidence>
<evidence type="ECO:0000256" key="5">
    <source>
        <dbReference type="ARBA" id="ARBA00023008"/>
    </source>
</evidence>
<feature type="disulfide bond" evidence="8">
    <location>
        <begin position="74"/>
        <end position="99"/>
    </location>
</feature>
<dbReference type="PROSITE" id="PS00498">
    <property type="entry name" value="TYROSINASE_2"/>
    <property type="match status" value="1"/>
</dbReference>
<dbReference type="GO" id="GO:0046872">
    <property type="term" value="F:metal ion binding"/>
    <property type="evidence" value="ECO:0007669"/>
    <property type="project" value="UniProtKB-KW"/>
</dbReference>
<reference evidence="13 14" key="1">
    <citation type="submission" date="2024-06" db="EMBL/GenBank/DDBJ databases">
        <title>A chromosome level genome sequence of Diviner's sage (Salvia divinorum).</title>
        <authorList>
            <person name="Ford S.A."/>
            <person name="Ro D.-K."/>
            <person name="Ness R.W."/>
            <person name="Phillips M.A."/>
        </authorList>
    </citation>
    <scope>NUCLEOTIDE SEQUENCE [LARGE SCALE GENOMIC DNA]</scope>
    <source>
        <strain evidence="13">SAF-2024a</strain>
        <tissue evidence="13">Leaf</tissue>
    </source>
</reference>
<evidence type="ECO:0000256" key="2">
    <source>
        <dbReference type="ARBA" id="ARBA00022723"/>
    </source>
</evidence>
<dbReference type="GO" id="GO:0004097">
    <property type="term" value="F:catechol oxidase activity"/>
    <property type="evidence" value="ECO:0007669"/>
    <property type="project" value="UniProtKB-EC"/>
</dbReference>
<comment type="cofactor">
    <cofactor evidence="7">
        <name>Cu(2+)</name>
        <dbReference type="ChEBI" id="CHEBI:29036"/>
    </cofactor>
    <text evidence="7">Binds 2 copper ions per subunit.</text>
</comment>
<organism evidence="13 14">
    <name type="scientific">Salvia divinorum</name>
    <name type="common">Maria pastora</name>
    <name type="synonym">Diviner's sage</name>
    <dbReference type="NCBI Taxonomy" id="28513"/>
    <lineage>
        <taxon>Eukaryota</taxon>
        <taxon>Viridiplantae</taxon>
        <taxon>Streptophyta</taxon>
        <taxon>Embryophyta</taxon>
        <taxon>Tracheophyta</taxon>
        <taxon>Spermatophyta</taxon>
        <taxon>Magnoliopsida</taxon>
        <taxon>eudicotyledons</taxon>
        <taxon>Gunneridae</taxon>
        <taxon>Pentapetalae</taxon>
        <taxon>asterids</taxon>
        <taxon>lamiids</taxon>
        <taxon>Lamiales</taxon>
        <taxon>Lamiaceae</taxon>
        <taxon>Nepetoideae</taxon>
        <taxon>Mentheae</taxon>
        <taxon>Salviinae</taxon>
        <taxon>Salvia</taxon>
        <taxon>Salvia subgen. Calosphace</taxon>
    </lineage>
</organism>
<keyword evidence="14" id="KW-1185">Reference proteome</keyword>
<dbReference type="InterPro" id="IPR002227">
    <property type="entry name" value="Tyrosinase_Cu-bd"/>
</dbReference>
<dbReference type="Gene3D" id="1.10.1280.10">
    <property type="entry name" value="Di-copper center containing domain from catechol oxidase"/>
    <property type="match status" value="1"/>
</dbReference>
<accession>A0ABD1G0P1</accession>
<proteinExistence type="inferred from homology"/>
<feature type="binding site" evidence="7">
    <location>
        <position position="192"/>
    </location>
    <ligand>
        <name>Cu cation</name>
        <dbReference type="ChEBI" id="CHEBI:23378"/>
        <label>A</label>
    </ligand>
</feature>
<name>A0ABD1G0P1_SALDI</name>
<feature type="domain" description="Tyrosinase copper-binding" evidence="12">
    <location>
        <begin position="341"/>
        <end position="352"/>
    </location>
</feature>
<dbReference type="PROSITE" id="PS00497">
    <property type="entry name" value="TYROSINASE_1"/>
    <property type="match status" value="1"/>
</dbReference>
<comment type="similarity">
    <text evidence="1">Belongs to the tyrosinase family.</text>
</comment>
<dbReference type="InterPro" id="IPR022739">
    <property type="entry name" value="Polyphenol_oxidase_cen"/>
</dbReference>
<evidence type="ECO:0000256" key="8">
    <source>
        <dbReference type="PIRSR" id="PIRSR000290-2"/>
    </source>
</evidence>
<protein>
    <submittedName>
        <fullName evidence="13">Catechol oxidase</fullName>
        <ecNumber evidence="13">1.10.3.1</ecNumber>
    </submittedName>
</protein>
<feature type="domain" description="Tyrosinase copper-binding" evidence="11">
    <location>
        <begin position="183"/>
        <end position="200"/>
    </location>
</feature>
<dbReference type="InterPro" id="IPR022740">
    <property type="entry name" value="Polyphenol_oxidase_C"/>
</dbReference>
<dbReference type="PANTHER" id="PTHR11474:SF123">
    <property type="entry name" value="CATECHOL OXIDASE"/>
    <property type="match status" value="1"/>
</dbReference>
<evidence type="ECO:0000256" key="7">
    <source>
        <dbReference type="PIRSR" id="PIRSR000290-1"/>
    </source>
</evidence>
<evidence type="ECO:0000256" key="1">
    <source>
        <dbReference type="ARBA" id="ARBA00009928"/>
    </source>
</evidence>
<feature type="region of interest" description="Disordered" evidence="10">
    <location>
        <begin position="15"/>
        <end position="34"/>
    </location>
</feature>
<evidence type="ECO:0000259" key="12">
    <source>
        <dbReference type="PROSITE" id="PS00498"/>
    </source>
</evidence>
<dbReference type="EMBL" id="JBEAFC010000011">
    <property type="protein sequence ID" value="KAL1537627.1"/>
    <property type="molecule type" value="Genomic_DNA"/>
</dbReference>